<dbReference type="KEGG" id="tic:FH039_02285"/>
<proteinExistence type="predicted"/>
<keyword evidence="1" id="KW-0812">Transmembrane</keyword>
<evidence type="ECO:0000313" key="3">
    <source>
        <dbReference type="Proteomes" id="UP000306007"/>
    </source>
</evidence>
<dbReference type="GeneID" id="40473975"/>
<dbReference type="EMBL" id="CP040846">
    <property type="protein sequence ID" value="QDA30676.1"/>
    <property type="molecule type" value="Genomic_DNA"/>
</dbReference>
<feature type="transmembrane region" description="Helical" evidence="1">
    <location>
        <begin position="6"/>
        <end position="26"/>
    </location>
</feature>
<keyword evidence="1" id="KW-0472">Membrane</keyword>
<keyword evidence="1" id="KW-1133">Transmembrane helix</keyword>
<organism evidence="2 3">
    <name type="scientific">Thermococcus indicus</name>
    <dbReference type="NCBI Taxonomy" id="2586643"/>
    <lineage>
        <taxon>Archaea</taxon>
        <taxon>Methanobacteriati</taxon>
        <taxon>Methanobacteriota</taxon>
        <taxon>Thermococci</taxon>
        <taxon>Thermococcales</taxon>
        <taxon>Thermococcaceae</taxon>
        <taxon>Thermococcus</taxon>
    </lineage>
</organism>
<reference evidence="2 3" key="1">
    <citation type="submission" date="2019-06" db="EMBL/GenBank/DDBJ databases">
        <title>Thermococcus indicus sp. nov., a Fe(III)-reducing hyperthermophilic archaeon isolated from the Onnuri vent field of the Central Indian Ocean ridge.</title>
        <authorList>
            <person name="Lim J.K."/>
            <person name="Kim Y.J."/>
            <person name="Kwon K.K."/>
        </authorList>
    </citation>
    <scope>NUCLEOTIDE SEQUENCE [LARGE SCALE GENOMIC DNA]</scope>
    <source>
        <strain evidence="2 3">IOH1</strain>
    </source>
</reference>
<accession>A0A4Y5SIN0</accession>
<dbReference type="Proteomes" id="UP000306007">
    <property type="component" value="Chromosome"/>
</dbReference>
<gene>
    <name evidence="2" type="ORF">FH039_02285</name>
</gene>
<evidence type="ECO:0000313" key="2">
    <source>
        <dbReference type="EMBL" id="QDA30676.1"/>
    </source>
</evidence>
<name>A0A4Y5SIN0_9EURY</name>
<dbReference type="OrthoDB" id="86130at2157"/>
<dbReference type="RefSeq" id="WP_139680063.1">
    <property type="nucleotide sequence ID" value="NZ_CP040846.1"/>
</dbReference>
<dbReference type="AlphaFoldDB" id="A0A4Y5SIN0"/>
<keyword evidence="3" id="KW-1185">Reference proteome</keyword>
<sequence>MRAQLSLDLLFAVTLIMLTVVSLINLSNQEIMGAKTFDKQTRLKVFAIDLRDTVTKAYSAGPGFSVRKDFPIPLAGSDVVTVTLNATSNMLKVDALISGRRYVTYESIPVPVKRTTTVQIIPGRTSLWVVVGLDSSGERYVEIREAP</sequence>
<evidence type="ECO:0000256" key="1">
    <source>
        <dbReference type="SAM" id="Phobius"/>
    </source>
</evidence>
<protein>
    <submittedName>
        <fullName evidence="2">Uncharacterized protein</fullName>
    </submittedName>
</protein>